<dbReference type="AlphaFoldDB" id="A0AAD9Q188"/>
<reference evidence="1" key="1">
    <citation type="journal article" date="2023" name="G3 (Bethesda)">
        <title>Whole genome assembly and annotation of the endangered Caribbean coral Acropora cervicornis.</title>
        <authorList>
            <person name="Selwyn J.D."/>
            <person name="Vollmer S.V."/>
        </authorList>
    </citation>
    <scope>NUCLEOTIDE SEQUENCE</scope>
    <source>
        <strain evidence="1">K2</strain>
    </source>
</reference>
<proteinExistence type="predicted"/>
<evidence type="ECO:0000313" key="2">
    <source>
        <dbReference type="Proteomes" id="UP001249851"/>
    </source>
</evidence>
<dbReference type="Proteomes" id="UP001249851">
    <property type="component" value="Unassembled WGS sequence"/>
</dbReference>
<organism evidence="1 2">
    <name type="scientific">Acropora cervicornis</name>
    <name type="common">Staghorn coral</name>
    <dbReference type="NCBI Taxonomy" id="6130"/>
    <lineage>
        <taxon>Eukaryota</taxon>
        <taxon>Metazoa</taxon>
        <taxon>Cnidaria</taxon>
        <taxon>Anthozoa</taxon>
        <taxon>Hexacorallia</taxon>
        <taxon>Scleractinia</taxon>
        <taxon>Astrocoeniina</taxon>
        <taxon>Acroporidae</taxon>
        <taxon>Acropora</taxon>
    </lineage>
</organism>
<reference evidence="1" key="2">
    <citation type="journal article" date="2023" name="Science">
        <title>Genomic signatures of disease resistance in endangered staghorn corals.</title>
        <authorList>
            <person name="Vollmer S.V."/>
            <person name="Selwyn J.D."/>
            <person name="Despard B.A."/>
            <person name="Roesel C.L."/>
        </authorList>
    </citation>
    <scope>NUCLEOTIDE SEQUENCE</scope>
    <source>
        <strain evidence="1">K2</strain>
    </source>
</reference>
<evidence type="ECO:0000313" key="1">
    <source>
        <dbReference type="EMBL" id="KAK2552778.1"/>
    </source>
</evidence>
<accession>A0AAD9Q188</accession>
<dbReference type="EMBL" id="JARQWQ010000083">
    <property type="protein sequence ID" value="KAK2552778.1"/>
    <property type="molecule type" value="Genomic_DNA"/>
</dbReference>
<name>A0AAD9Q188_ACRCE</name>
<comment type="caution">
    <text evidence="1">The sequence shown here is derived from an EMBL/GenBank/DDBJ whole genome shotgun (WGS) entry which is preliminary data.</text>
</comment>
<protein>
    <submittedName>
        <fullName evidence="1">Uncharacterized protein</fullName>
    </submittedName>
</protein>
<gene>
    <name evidence="1" type="ORF">P5673_025935</name>
</gene>
<keyword evidence="2" id="KW-1185">Reference proteome</keyword>
<sequence>MSNIVDKYVALKKSCRRKKSNLRPSEPWITPAIKNFKVSQENITGQYFDCIVRNSNHLLNGSESNILKVCHQL</sequence>